<proteinExistence type="predicted"/>
<dbReference type="eggNOG" id="ENOG502QQ05">
    <property type="taxonomic scope" value="Eukaryota"/>
</dbReference>
<comment type="subcellular location">
    <subcellularLocation>
        <location evidence="1">Cell projection</location>
        <location evidence="1">Cilium</location>
    </subcellularLocation>
</comment>
<name>T1J5C1_STRMM</name>
<dbReference type="SMART" id="SM00320">
    <property type="entry name" value="WD40"/>
    <property type="match status" value="6"/>
</dbReference>
<evidence type="ECO:0000256" key="7">
    <source>
        <dbReference type="SAM" id="MobiDB-lite"/>
    </source>
</evidence>
<evidence type="ECO:0000256" key="2">
    <source>
        <dbReference type="ARBA" id="ARBA00022574"/>
    </source>
</evidence>
<evidence type="ECO:0000313" key="8">
    <source>
        <dbReference type="EnsemblMetazoa" id="SMAR008820-PA"/>
    </source>
</evidence>
<dbReference type="STRING" id="126957.T1J5C1"/>
<evidence type="ECO:0000256" key="4">
    <source>
        <dbReference type="ARBA" id="ARBA00023273"/>
    </source>
</evidence>
<dbReference type="Proteomes" id="UP000014500">
    <property type="component" value="Unassembled WGS sequence"/>
</dbReference>
<reference evidence="8" key="2">
    <citation type="submission" date="2015-02" db="UniProtKB">
        <authorList>
            <consortium name="EnsemblMetazoa"/>
        </authorList>
    </citation>
    <scope>IDENTIFICATION</scope>
</reference>
<dbReference type="InterPro" id="IPR015943">
    <property type="entry name" value="WD40/YVTN_repeat-like_dom_sf"/>
</dbReference>
<dbReference type="AlphaFoldDB" id="T1J5C1"/>
<dbReference type="EMBL" id="JH431859">
    <property type="status" value="NOT_ANNOTATED_CDS"/>
    <property type="molecule type" value="Genomic_DNA"/>
</dbReference>
<feature type="region of interest" description="Disordered" evidence="7">
    <location>
        <begin position="1"/>
        <end position="26"/>
    </location>
</feature>
<organism evidence="8 9">
    <name type="scientific">Strigamia maritima</name>
    <name type="common">European centipede</name>
    <name type="synonym">Geophilus maritimus</name>
    <dbReference type="NCBI Taxonomy" id="126957"/>
    <lineage>
        <taxon>Eukaryota</taxon>
        <taxon>Metazoa</taxon>
        <taxon>Ecdysozoa</taxon>
        <taxon>Arthropoda</taxon>
        <taxon>Myriapoda</taxon>
        <taxon>Chilopoda</taxon>
        <taxon>Pleurostigmophora</taxon>
        <taxon>Geophilomorpha</taxon>
        <taxon>Linotaeniidae</taxon>
        <taxon>Strigamia</taxon>
    </lineage>
</organism>
<dbReference type="OMA" id="YYAQIRA"/>
<keyword evidence="3" id="KW-0677">Repeat</keyword>
<dbReference type="Gene3D" id="2.130.10.10">
    <property type="entry name" value="YVTN repeat-like/Quinoprotein amine dehydrogenase"/>
    <property type="match status" value="2"/>
</dbReference>
<evidence type="ECO:0000256" key="3">
    <source>
        <dbReference type="ARBA" id="ARBA00022737"/>
    </source>
</evidence>
<dbReference type="PhylomeDB" id="T1J5C1"/>
<dbReference type="PANTHER" id="PTHR13720">
    <property type="entry name" value="WD-40 REPEAT PROTEIN"/>
    <property type="match status" value="1"/>
</dbReference>
<dbReference type="InterPro" id="IPR001680">
    <property type="entry name" value="WD40_rpt"/>
</dbReference>
<feature type="repeat" description="WD" evidence="6">
    <location>
        <begin position="113"/>
        <end position="156"/>
    </location>
</feature>
<dbReference type="PANTHER" id="PTHR13720:SF13">
    <property type="entry name" value="CILIA- AND FLAGELLA-ASSOCIATED PROTEIN 251"/>
    <property type="match status" value="1"/>
</dbReference>
<dbReference type="HOGENOM" id="CLU_007087_1_0_1"/>
<dbReference type="PROSITE" id="PS50082">
    <property type="entry name" value="WD_REPEATS_2"/>
    <property type="match status" value="1"/>
</dbReference>
<dbReference type="GO" id="GO:0031514">
    <property type="term" value="C:motile cilium"/>
    <property type="evidence" value="ECO:0007669"/>
    <property type="project" value="TreeGrafter"/>
</dbReference>
<protein>
    <recommendedName>
        <fullName evidence="5">Cilia- and flagella-associated protein 251</fullName>
    </recommendedName>
</protein>
<sequence>MMSSSGSVDLHEKNETPSEYDDTEEQIRRDMYEDYEEHLQMTENSRNFGSIESDHTVTPSIIHQAMDMSWSIGLNWKNPVIFLKDFPDTKTILYSSGNTGIIYDFHLNSQKLLRGHTHVISCTAASENRMWLITASRGKDATLNIWDMKSGVPVRTFFNIHPPHGVYATNISIDRKYLATISAGLPQIVVIWKWTVTKQTDKDVEVCSVTLDRTFGMQKSVHFSPADAHCLMSSSATYMIFYSWTVGLMQYEVLRVSKSDLAVGPPGRILKSVFHMDPDFALSCTSKGNVIMWNKKSPLQISNEDNDLIWHKLWRMLKLVLIDRLKITEIVVIDEFIVTGDEKGFIRFHDQSMHLLSIFQASKSEAIVSISFSVKPVLATERISDVTDLTIQGRQFVTRDLIFCTSKAVVGHVFKNTTKVKPILHESDVPIIGLAVHPLKTELCWASQSGLIRLWDYKDKVTLNEKQLGTELTTISYHPNGKFLGIGFRSGDVWITDPLSLDIIWRPKFTFTNYPIRFCAFSMNRQYFACTDDSRATALIKNNENSWEIIGKHRSHYGKVLSLFFVNGSSNSQPRLFSLGEDKILVEYDLVGSVPSKVKLKQRDCLEQSAIPLTIVAYPSITTEPLMIYANSQYKLKLINMATRQCTKLVLGPVFGSPVQKMAVLPQSSKKDNWFLAFAAGSLVGLQMLPPTGNPYSSMAIETVGCSSDGMHIFTLDSVNSCIGMWAVHLQVMNAYYNLGGVGMSPFCTLLEGGRYGKIFRELENYFYYIHLTKQGEDCMESRAVSRTVPVEEIPFIMRALGFFPSQYEIDLMINEATHSNNSKDKSLTTEVDIEMFLKLYINHRPPFGVQLDEVELAFKNLQMEKIHTYVPAISKRDLLSHLQSFGKFLFAI</sequence>
<reference evidence="9" key="1">
    <citation type="submission" date="2011-05" db="EMBL/GenBank/DDBJ databases">
        <authorList>
            <person name="Richards S.R."/>
            <person name="Qu J."/>
            <person name="Jiang H."/>
            <person name="Jhangiani S.N."/>
            <person name="Agravi P."/>
            <person name="Goodspeed R."/>
            <person name="Gross S."/>
            <person name="Mandapat C."/>
            <person name="Jackson L."/>
            <person name="Mathew T."/>
            <person name="Pu L."/>
            <person name="Thornton R."/>
            <person name="Saada N."/>
            <person name="Wilczek-Boney K.B."/>
            <person name="Lee S."/>
            <person name="Kovar C."/>
            <person name="Wu Y."/>
            <person name="Scherer S.E."/>
            <person name="Worley K.C."/>
            <person name="Muzny D.M."/>
            <person name="Gibbs R."/>
        </authorList>
    </citation>
    <scope>NUCLEOTIDE SEQUENCE</scope>
    <source>
        <strain evidence="9">Brora</strain>
    </source>
</reference>
<dbReference type="EnsemblMetazoa" id="SMAR008820-RA">
    <property type="protein sequence ID" value="SMAR008820-PA"/>
    <property type="gene ID" value="SMAR008820"/>
</dbReference>
<keyword evidence="4" id="KW-0966">Cell projection</keyword>
<dbReference type="Pfam" id="PF00400">
    <property type="entry name" value="WD40"/>
    <property type="match status" value="1"/>
</dbReference>
<dbReference type="InterPro" id="IPR036322">
    <property type="entry name" value="WD40_repeat_dom_sf"/>
</dbReference>
<dbReference type="InterPro" id="IPR050630">
    <property type="entry name" value="WD_repeat_EMAP"/>
</dbReference>
<evidence type="ECO:0000256" key="5">
    <source>
        <dbReference type="ARBA" id="ARBA00040994"/>
    </source>
</evidence>
<dbReference type="SUPFAM" id="SSF50978">
    <property type="entry name" value="WD40 repeat-like"/>
    <property type="match status" value="1"/>
</dbReference>
<accession>T1J5C1</accession>
<evidence type="ECO:0000256" key="6">
    <source>
        <dbReference type="PROSITE-ProRule" id="PRU00221"/>
    </source>
</evidence>
<keyword evidence="9" id="KW-1185">Reference proteome</keyword>
<evidence type="ECO:0000313" key="9">
    <source>
        <dbReference type="Proteomes" id="UP000014500"/>
    </source>
</evidence>
<evidence type="ECO:0000256" key="1">
    <source>
        <dbReference type="ARBA" id="ARBA00004138"/>
    </source>
</evidence>
<keyword evidence="2 6" id="KW-0853">WD repeat</keyword>